<evidence type="ECO:0000256" key="6">
    <source>
        <dbReference type="ARBA" id="ARBA00022840"/>
    </source>
</evidence>
<dbReference type="SUPFAM" id="SSF52540">
    <property type="entry name" value="P-loop containing nucleoside triphosphate hydrolases"/>
    <property type="match status" value="1"/>
</dbReference>
<evidence type="ECO:0000259" key="10">
    <source>
        <dbReference type="PROSITE" id="PS50893"/>
    </source>
</evidence>
<evidence type="ECO:0000256" key="5">
    <source>
        <dbReference type="ARBA" id="ARBA00022741"/>
    </source>
</evidence>
<evidence type="ECO:0000256" key="1">
    <source>
        <dbReference type="ARBA" id="ARBA00004651"/>
    </source>
</evidence>
<evidence type="ECO:0000256" key="3">
    <source>
        <dbReference type="ARBA" id="ARBA00022475"/>
    </source>
</evidence>
<dbReference type="PROSITE" id="PS50893">
    <property type="entry name" value="ABC_TRANSPORTER_2"/>
    <property type="match status" value="1"/>
</dbReference>
<feature type="transmembrane region" description="Helical" evidence="9">
    <location>
        <begin position="289"/>
        <end position="307"/>
    </location>
</feature>
<dbReference type="GO" id="GO:0005886">
    <property type="term" value="C:plasma membrane"/>
    <property type="evidence" value="ECO:0007669"/>
    <property type="project" value="UniProtKB-SubCell"/>
</dbReference>
<keyword evidence="2" id="KW-0813">Transport</keyword>
<feature type="transmembrane region" description="Helical" evidence="9">
    <location>
        <begin position="20"/>
        <end position="41"/>
    </location>
</feature>
<evidence type="ECO:0000313" key="13">
    <source>
        <dbReference type="Proteomes" id="UP000005496"/>
    </source>
</evidence>
<evidence type="ECO:0000256" key="9">
    <source>
        <dbReference type="SAM" id="Phobius"/>
    </source>
</evidence>
<dbReference type="RefSeq" id="WP_008868441.1">
    <property type="nucleotide sequence ID" value="NZ_ACJN02000001.1"/>
</dbReference>
<dbReference type="SUPFAM" id="SSF90123">
    <property type="entry name" value="ABC transporter transmembrane region"/>
    <property type="match status" value="1"/>
</dbReference>
<keyword evidence="13" id="KW-1185">Reference proteome</keyword>
<dbReference type="Pfam" id="PF00664">
    <property type="entry name" value="ABC_membrane"/>
    <property type="match status" value="1"/>
</dbReference>
<dbReference type="Gene3D" id="1.20.1560.10">
    <property type="entry name" value="ABC transporter type 1, transmembrane domain"/>
    <property type="match status" value="1"/>
</dbReference>
<name>D6SKU8_9BACT</name>
<keyword evidence="8 9" id="KW-0472">Membrane</keyword>
<evidence type="ECO:0000256" key="2">
    <source>
        <dbReference type="ARBA" id="ARBA00022448"/>
    </source>
</evidence>
<feature type="transmembrane region" description="Helical" evidence="9">
    <location>
        <begin position="265"/>
        <end position="283"/>
    </location>
</feature>
<feature type="transmembrane region" description="Helical" evidence="9">
    <location>
        <begin position="73"/>
        <end position="92"/>
    </location>
</feature>
<proteinExistence type="predicted"/>
<dbReference type="InterPro" id="IPR017871">
    <property type="entry name" value="ABC_transporter-like_CS"/>
</dbReference>
<dbReference type="PANTHER" id="PTHR24221:SF654">
    <property type="entry name" value="ATP-BINDING CASSETTE SUB-FAMILY B MEMBER 6"/>
    <property type="match status" value="1"/>
</dbReference>
<dbReference type="Gene3D" id="3.40.50.300">
    <property type="entry name" value="P-loop containing nucleotide triphosphate hydrolases"/>
    <property type="match status" value="1"/>
</dbReference>
<dbReference type="Proteomes" id="UP000005496">
    <property type="component" value="Unassembled WGS sequence"/>
</dbReference>
<dbReference type="InterPro" id="IPR003439">
    <property type="entry name" value="ABC_transporter-like_ATP-bd"/>
</dbReference>
<accession>D6SKU8</accession>
<reference evidence="12" key="1">
    <citation type="submission" date="2010-05" db="EMBL/GenBank/DDBJ databases">
        <title>The draft genome of Desulfonatronospira thiodismutans ASO3-1.</title>
        <authorList>
            <consortium name="US DOE Joint Genome Institute (JGI-PGF)"/>
            <person name="Lucas S."/>
            <person name="Copeland A."/>
            <person name="Lapidus A."/>
            <person name="Cheng J.-F."/>
            <person name="Bruce D."/>
            <person name="Goodwin L."/>
            <person name="Pitluck S."/>
            <person name="Chertkov O."/>
            <person name="Brettin T."/>
            <person name="Detter J.C."/>
            <person name="Han C."/>
            <person name="Land M.L."/>
            <person name="Hauser L."/>
            <person name="Kyrpides N."/>
            <person name="Mikhailova N."/>
            <person name="Muyzer G."/>
            <person name="Woyke T."/>
        </authorList>
    </citation>
    <scope>NUCLEOTIDE SEQUENCE [LARGE SCALE GENOMIC DNA]</scope>
    <source>
        <strain evidence="12">ASO3-1</strain>
    </source>
</reference>
<protein>
    <submittedName>
        <fullName evidence="12">ABC transporter related protein</fullName>
    </submittedName>
</protein>
<evidence type="ECO:0000259" key="11">
    <source>
        <dbReference type="PROSITE" id="PS50929"/>
    </source>
</evidence>
<feature type="domain" description="ABC transporter" evidence="10">
    <location>
        <begin position="359"/>
        <end position="597"/>
    </location>
</feature>
<dbReference type="InterPro" id="IPR039421">
    <property type="entry name" value="Type_1_exporter"/>
</dbReference>
<keyword evidence="3" id="KW-1003">Cell membrane</keyword>
<dbReference type="EMBL" id="ACJN02000001">
    <property type="protein sequence ID" value="EFI35309.1"/>
    <property type="molecule type" value="Genomic_DNA"/>
</dbReference>
<dbReference type="InterPro" id="IPR027417">
    <property type="entry name" value="P-loop_NTPase"/>
</dbReference>
<dbReference type="GO" id="GO:0005524">
    <property type="term" value="F:ATP binding"/>
    <property type="evidence" value="ECO:0007669"/>
    <property type="project" value="UniProtKB-KW"/>
</dbReference>
<keyword evidence="7 9" id="KW-1133">Transmembrane helix</keyword>
<evidence type="ECO:0000313" key="12">
    <source>
        <dbReference type="EMBL" id="EFI35309.1"/>
    </source>
</evidence>
<feature type="domain" description="ABC transmembrane type-1" evidence="11">
    <location>
        <begin position="20"/>
        <end position="320"/>
    </location>
</feature>
<keyword evidence="4 9" id="KW-0812">Transmembrane</keyword>
<sequence>MKTWYNLYSFFSASEKWKFLLVLAMILIMALLEVAAVASLMPFLAVLGNPEAIETNIWLNKVYVTLNFSDKDAFLFFLGMVVLCLLVVGSAFKSLTTWAKFRFIHMRGYSLSQKMLRHYLSRPYTFYLNRNSSDLIKNVLSEVDNVIRGIMVPGMEMATSMIVVVFMALLLFLVDPVLVFIIVTMLSLAYLIIYKFIRHKLNVKGKDRVTTNMERYSITQEVFGGIKDVKLLGLESKYQKRFSQPAREFYLKLAFQETAAKLPKFFMEAVVFGGIVILALYFLNRMSGLDSILPVLGMFAFAGYKIMPALQQIFSALTKFRFSAPALDLVHRELNDVKSNEVQNHKRDQKNGIKAQHTIMLDHIYFAYPGSANNTINDLTLQIRSGSVVGLVGSTGSGKTTLVDILLGLLTPDRGEFMVDKTLITPKNIANWQNMLGYVPQNIYLSDTSVASNIAFGLPDEEIDMQRVVSSSSKAKLHDFITHELPGGYNTVVGERGIRLSGGQRQRIGIARALYREPQILVLDEATSALDNITEKSVMEAIAGLEGNTTVIIIAHRLSTVEHCDMIHILEQGRIKTSGTYEELLSRDHGFQMMVMAARSHEHIN</sequence>
<dbReference type="Pfam" id="PF00005">
    <property type="entry name" value="ABC_tran"/>
    <property type="match status" value="1"/>
</dbReference>
<dbReference type="GO" id="GO:0140359">
    <property type="term" value="F:ABC-type transporter activity"/>
    <property type="evidence" value="ECO:0007669"/>
    <property type="project" value="InterPro"/>
</dbReference>
<gene>
    <name evidence="12" type="ORF">Dthio_PD2724</name>
</gene>
<comment type="caution">
    <text evidence="12">The sequence shown here is derived from an EMBL/GenBank/DDBJ whole genome shotgun (WGS) entry which is preliminary data.</text>
</comment>
<dbReference type="InterPro" id="IPR036640">
    <property type="entry name" value="ABC1_TM_sf"/>
</dbReference>
<evidence type="ECO:0000256" key="8">
    <source>
        <dbReference type="ARBA" id="ARBA00023136"/>
    </source>
</evidence>
<evidence type="ECO:0000256" key="7">
    <source>
        <dbReference type="ARBA" id="ARBA00022989"/>
    </source>
</evidence>
<dbReference type="OrthoDB" id="9760168at2"/>
<dbReference type="PROSITE" id="PS00211">
    <property type="entry name" value="ABC_TRANSPORTER_1"/>
    <property type="match status" value="1"/>
</dbReference>
<dbReference type="SMART" id="SM00382">
    <property type="entry name" value="AAA"/>
    <property type="match status" value="1"/>
</dbReference>
<dbReference type="InterPro" id="IPR011527">
    <property type="entry name" value="ABC1_TM_dom"/>
</dbReference>
<evidence type="ECO:0000256" key="4">
    <source>
        <dbReference type="ARBA" id="ARBA00022692"/>
    </source>
</evidence>
<dbReference type="PROSITE" id="PS50929">
    <property type="entry name" value="ABC_TM1F"/>
    <property type="match status" value="1"/>
</dbReference>
<keyword evidence="5" id="KW-0547">Nucleotide-binding</keyword>
<dbReference type="AlphaFoldDB" id="D6SKU8"/>
<dbReference type="GO" id="GO:0034040">
    <property type="term" value="F:ATPase-coupled lipid transmembrane transporter activity"/>
    <property type="evidence" value="ECO:0007669"/>
    <property type="project" value="TreeGrafter"/>
</dbReference>
<dbReference type="eggNOG" id="COG1132">
    <property type="taxonomic scope" value="Bacteria"/>
</dbReference>
<feature type="transmembrane region" description="Helical" evidence="9">
    <location>
        <begin position="180"/>
        <end position="197"/>
    </location>
</feature>
<dbReference type="InterPro" id="IPR003593">
    <property type="entry name" value="AAA+_ATPase"/>
</dbReference>
<dbReference type="GO" id="GO:0016887">
    <property type="term" value="F:ATP hydrolysis activity"/>
    <property type="evidence" value="ECO:0007669"/>
    <property type="project" value="InterPro"/>
</dbReference>
<organism evidence="12 13">
    <name type="scientific">Desulfonatronospira thiodismutans ASO3-1</name>
    <dbReference type="NCBI Taxonomy" id="555779"/>
    <lineage>
        <taxon>Bacteria</taxon>
        <taxon>Pseudomonadati</taxon>
        <taxon>Thermodesulfobacteriota</taxon>
        <taxon>Desulfovibrionia</taxon>
        <taxon>Desulfovibrionales</taxon>
        <taxon>Desulfonatronovibrionaceae</taxon>
        <taxon>Desulfonatronospira</taxon>
    </lineage>
</organism>
<dbReference type="PANTHER" id="PTHR24221">
    <property type="entry name" value="ATP-BINDING CASSETTE SUB-FAMILY B"/>
    <property type="match status" value="1"/>
</dbReference>
<keyword evidence="6" id="KW-0067">ATP-binding</keyword>
<comment type="subcellular location">
    <subcellularLocation>
        <location evidence="1">Cell membrane</location>
        <topology evidence="1">Multi-pass membrane protein</topology>
    </subcellularLocation>
</comment>
<dbReference type="FunFam" id="3.40.50.300:FF:000221">
    <property type="entry name" value="Multidrug ABC transporter ATP-binding protein"/>
    <property type="match status" value="1"/>
</dbReference>